<protein>
    <recommendedName>
        <fullName evidence="4">DUF3857 domain-containing protein</fullName>
    </recommendedName>
</protein>
<evidence type="ECO:0000313" key="3">
    <source>
        <dbReference type="Proteomes" id="UP000663929"/>
    </source>
</evidence>
<accession>A0A8A4TH90</accession>
<organism evidence="2 3">
    <name type="scientific">Sulfidibacter corallicola</name>
    <dbReference type="NCBI Taxonomy" id="2818388"/>
    <lineage>
        <taxon>Bacteria</taxon>
        <taxon>Pseudomonadati</taxon>
        <taxon>Acidobacteriota</taxon>
        <taxon>Holophagae</taxon>
        <taxon>Acanthopleuribacterales</taxon>
        <taxon>Acanthopleuribacteraceae</taxon>
        <taxon>Sulfidibacter</taxon>
    </lineage>
</organism>
<evidence type="ECO:0008006" key="4">
    <source>
        <dbReference type="Google" id="ProtNLM"/>
    </source>
</evidence>
<feature type="signal peptide" evidence="1">
    <location>
        <begin position="1"/>
        <end position="20"/>
    </location>
</feature>
<keyword evidence="1" id="KW-0732">Signal</keyword>
<proteinExistence type="predicted"/>
<gene>
    <name evidence="2" type="ORF">J3U87_25115</name>
</gene>
<evidence type="ECO:0000256" key="1">
    <source>
        <dbReference type="SAM" id="SignalP"/>
    </source>
</evidence>
<sequence>MINRSLVLCLFWIGSGLASALTAGSLPDYGKTLPDSVWHIDENPEKDIRDAVIVNDYWQLNDIYVRRYRMIRILSERGKAAAELIDEEGLVRSIKGRVIDRDGTVVTFDKKEDFVEVLAYKTRYEKKKSLLLVPPGLTNDCVVELEWTYASDDGLPQGSQYHRYFVQEPFYALKKTIEIPVLRNRGEYLMTRYVWSSAAEPVKMTKIGGGKTRPTILTYENVPPAKWHPFGNAHYDPQMAFVLGFKTYPDTTKETEKFWKNFCRERVKSFMNEGKLGDDYRRWLSNAKSHMEFEGKRPKNMITAAQTLLERLHSRLACTRLMNAEQLAAYRATKKRDNDTLETCFERGWADTFEMSMIYFRALEDLKIDHRILFATQTDEAPFRPNERNPFVLAFGSPFFEVHDGQNTAVFCAWATEFPAGYLPTSFQGTRALAVNPADKWAHEQVGVPLFGPENNRLVRHFQMNLSQKRRLDVTMTRQGSGAHNALIKYRYWDLPEEERVHEARRRWRRRLGHDYEIDNLTIENNDTTKSIVKLTLQAHSQLDSEYSWLTFDPFPGTYLPFQNPTIWPKDRNQPILLDYPCELTDVAEITLPAGWALRGDPSWTKSNGIGSVSYVVQGSGQGVVVQRKIILKNSILGPQQERDLKIFLAWVEEAIFQTIAVAKEGVN</sequence>
<feature type="chain" id="PRO_5035170373" description="DUF3857 domain-containing protein" evidence="1">
    <location>
        <begin position="21"/>
        <end position="668"/>
    </location>
</feature>
<dbReference type="Proteomes" id="UP000663929">
    <property type="component" value="Chromosome"/>
</dbReference>
<name>A0A8A4TH90_SULCO</name>
<dbReference type="Gene3D" id="2.60.120.1130">
    <property type="match status" value="1"/>
</dbReference>
<reference evidence="2" key="1">
    <citation type="submission" date="2021-03" db="EMBL/GenBank/DDBJ databases">
        <title>Acanthopleuribacteraceae sp. M133.</title>
        <authorList>
            <person name="Wang G."/>
        </authorList>
    </citation>
    <scope>NUCLEOTIDE SEQUENCE</scope>
    <source>
        <strain evidence="2">M133</strain>
    </source>
</reference>
<keyword evidence="3" id="KW-1185">Reference proteome</keyword>
<dbReference type="EMBL" id="CP071793">
    <property type="protein sequence ID" value="QTD48877.1"/>
    <property type="molecule type" value="Genomic_DNA"/>
</dbReference>
<dbReference type="RefSeq" id="WP_237378527.1">
    <property type="nucleotide sequence ID" value="NZ_CP071793.1"/>
</dbReference>
<dbReference type="KEGG" id="scor:J3U87_25115"/>
<dbReference type="AlphaFoldDB" id="A0A8A4TH90"/>
<dbReference type="Gene3D" id="2.60.40.3140">
    <property type="match status" value="1"/>
</dbReference>
<evidence type="ECO:0000313" key="2">
    <source>
        <dbReference type="EMBL" id="QTD48877.1"/>
    </source>
</evidence>